<dbReference type="Proteomes" id="UP001159428">
    <property type="component" value="Unassembled WGS sequence"/>
</dbReference>
<evidence type="ECO:0000256" key="1">
    <source>
        <dbReference type="ARBA" id="ARBA00022536"/>
    </source>
</evidence>
<keyword evidence="6" id="KW-1015">Disulfide bond</keyword>
<reference evidence="10 11" key="1">
    <citation type="submission" date="2022-05" db="EMBL/GenBank/DDBJ databases">
        <authorList>
            <consortium name="Genoscope - CEA"/>
            <person name="William W."/>
        </authorList>
    </citation>
    <scope>NUCLEOTIDE SEQUENCE [LARGE SCALE GENOMIC DNA]</scope>
</reference>
<dbReference type="PROSITE" id="PS50026">
    <property type="entry name" value="EGF_3"/>
    <property type="match status" value="7"/>
</dbReference>
<evidence type="ECO:0000313" key="10">
    <source>
        <dbReference type="EMBL" id="CAH3036735.1"/>
    </source>
</evidence>
<dbReference type="InterPro" id="IPR006585">
    <property type="entry name" value="FTP1"/>
</dbReference>
<keyword evidence="4" id="KW-0677">Repeat</keyword>
<keyword evidence="11" id="KW-1185">Reference proteome</keyword>
<dbReference type="SMART" id="SM00181">
    <property type="entry name" value="EGF"/>
    <property type="match status" value="10"/>
</dbReference>
<evidence type="ECO:0000256" key="5">
    <source>
        <dbReference type="ARBA" id="ARBA00022837"/>
    </source>
</evidence>
<dbReference type="InterPro" id="IPR000742">
    <property type="entry name" value="EGF"/>
</dbReference>
<evidence type="ECO:0000256" key="6">
    <source>
        <dbReference type="ARBA" id="ARBA00023157"/>
    </source>
</evidence>
<feature type="domain" description="EGF-like" evidence="9">
    <location>
        <begin position="789"/>
        <end position="829"/>
    </location>
</feature>
<dbReference type="GO" id="GO:0005509">
    <property type="term" value="F:calcium ion binding"/>
    <property type="evidence" value="ECO:0007669"/>
    <property type="project" value="InterPro"/>
</dbReference>
<feature type="domain" description="EGF-like" evidence="9">
    <location>
        <begin position="702"/>
        <end position="742"/>
    </location>
</feature>
<dbReference type="SUPFAM" id="SSF49785">
    <property type="entry name" value="Galactose-binding domain-like"/>
    <property type="match status" value="4"/>
</dbReference>
<dbReference type="EMBL" id="CALNXJ010000003">
    <property type="protein sequence ID" value="CAH3036735.1"/>
    <property type="molecule type" value="Genomic_DNA"/>
</dbReference>
<dbReference type="PROSITE" id="PS01186">
    <property type="entry name" value="EGF_2"/>
    <property type="match status" value="4"/>
</dbReference>
<dbReference type="InterPro" id="IPR018097">
    <property type="entry name" value="EGF_Ca-bd_CS"/>
</dbReference>
<dbReference type="InterPro" id="IPR049883">
    <property type="entry name" value="NOTCH1_EGF-like"/>
</dbReference>
<feature type="chain" id="PRO_5043505101" description="EGF-like domain-containing protein" evidence="8">
    <location>
        <begin position="24"/>
        <end position="1083"/>
    </location>
</feature>
<dbReference type="PROSITE" id="PS00010">
    <property type="entry name" value="ASX_HYDROXYL"/>
    <property type="match status" value="7"/>
</dbReference>
<sequence>MKKAAVIGLLCLVFLQILQTASSKDINVAYKRPVQTNLKSHQSNGDAREAVDDDKPGKETCFESLNKFKNPSLQIDLGKNLWVENVQIKSKKNLSNIDIRIGNRDANLTSNPLCLKSRRIPRLTPTSFSCAEPMLGRYVFIAAKDYFQLCDVKVFLNADAMDKNIKYLVNNNRNDKEMLEKGQYNFRDHSPDEVSAAIDLVNPPRKVRVDRKDLVIDLPPRTESLTFNAAVLIPMKQRKDSRNDKCTSNGGKSKQKYIKGAVGKAQDSGVVTIKTRYTSDICRLKNKCGDLHGSKCDTKFISPLFPPGSYYCKCNPGFVSSSSTKLPIENYVLPGEKCIKGRPPQIWHSKQNLALLKKVIASSTDNLEGCEKEKCKQKEAFPRFVVDGDPRTCFRSHTEDKPWLIVYLGDLQPVSLVRIQSAEKQTKKKNTGLKDVGIFVGNIIGTKQQSYGPATSRFAIDGDASTCFKAKTGRDRFWSVNLGENVRVARVFMLFHGKFEWKNTSIDIDTKVCFVTNAYGARKGNYFDCNQPVTGSRMLIRWPSKYIDNIQLCEVEVFPMKIINLAGRRPTKSSTNEKESYRGCDQKLDQPFSTRVKPRSKQIKWWSVDLIALCKIHLVRIVTDTGYKPQHLKGLKIQADAGENAFGKGRHVASLDSPTREPVQTITLRKNIKARFVTLALSNKRLELQFREVEIYNGPLLAIDDCKRPNICPKNFKCVNGTKSYKCVCRDGFREIGTNKCEDVNECEKPMSNICGNTSICVNARGFYNCTCKSGYVLDKSGLKFECKDIDECAMKNSCHVNTTCSNTPGSYRCTCSHGLGGDGYKSCLKLPRCPNGKCKKNAICKDFNGTDLCDCKGGYHFNGKICVVIQPLSLLPAKLDTDECQLDKSICGSNSVCSNTRGSYHCNCEVGFRSDEDSGKNCYEINECAKKDLCGGVAECEDIFGSYKCKCPHGFSYDKTEKKCFDNDECTISHSCQSYMICTNTFGSYSCRCHQGYRADKLFCTDIDECEEMRYDCPKFSSCKNLNGSYECVCKGGYRKESDGTCSEICFPECDENSYCQIGKCLCKKGFLLSPNQMCQAG</sequence>
<gene>
    <name evidence="10" type="ORF">PMEA_00017107</name>
</gene>
<dbReference type="Gene3D" id="2.60.120.260">
    <property type="entry name" value="Galactose-binding domain-like"/>
    <property type="match status" value="4"/>
</dbReference>
<keyword evidence="1 7" id="KW-0245">EGF-like domain</keyword>
<evidence type="ECO:0000256" key="3">
    <source>
        <dbReference type="ARBA" id="ARBA00022729"/>
    </source>
</evidence>
<dbReference type="PANTHER" id="PTHR24039:SF53">
    <property type="entry name" value="EGF-LIKE DOMAIN-CONTAINING PROTEIN"/>
    <property type="match status" value="1"/>
</dbReference>
<feature type="domain" description="EGF-like" evidence="9">
    <location>
        <begin position="1007"/>
        <end position="1048"/>
    </location>
</feature>
<dbReference type="FunFam" id="2.10.25.10:FF:000002">
    <property type="entry name" value="Latent-transforming growth factor beta-binding protein 3"/>
    <property type="match status" value="1"/>
</dbReference>
<keyword evidence="3 8" id="KW-0732">Signal</keyword>
<feature type="domain" description="EGF-like" evidence="9">
    <location>
        <begin position="881"/>
        <end position="919"/>
    </location>
</feature>
<dbReference type="PROSITE" id="PS01187">
    <property type="entry name" value="EGF_CA"/>
    <property type="match status" value="3"/>
</dbReference>
<dbReference type="SUPFAM" id="SSF57196">
    <property type="entry name" value="EGF/Laminin"/>
    <property type="match status" value="1"/>
</dbReference>
<dbReference type="InterPro" id="IPR009030">
    <property type="entry name" value="Growth_fac_rcpt_cys_sf"/>
</dbReference>
<dbReference type="AlphaFoldDB" id="A0AAU9VV06"/>
<protein>
    <recommendedName>
        <fullName evidence="9">EGF-like domain-containing protein</fullName>
    </recommendedName>
</protein>
<dbReference type="CDD" id="cd00054">
    <property type="entry name" value="EGF_CA"/>
    <property type="match status" value="7"/>
</dbReference>
<proteinExistence type="predicted"/>
<feature type="domain" description="EGF-like" evidence="9">
    <location>
        <begin position="743"/>
        <end position="782"/>
    </location>
</feature>
<dbReference type="Gene3D" id="2.10.25.10">
    <property type="entry name" value="Laminin"/>
    <property type="match status" value="7"/>
</dbReference>
<evidence type="ECO:0000256" key="4">
    <source>
        <dbReference type="ARBA" id="ARBA00022737"/>
    </source>
</evidence>
<comment type="caution">
    <text evidence="7">Lacks conserved residue(s) required for the propagation of feature annotation.</text>
</comment>
<dbReference type="Pfam" id="PF07645">
    <property type="entry name" value="EGF_CA"/>
    <property type="match status" value="7"/>
</dbReference>
<evidence type="ECO:0000256" key="2">
    <source>
        <dbReference type="ARBA" id="ARBA00022723"/>
    </source>
</evidence>
<dbReference type="SMART" id="SM00607">
    <property type="entry name" value="FTP"/>
    <property type="match status" value="1"/>
</dbReference>
<keyword evidence="5" id="KW-0106">Calcium</keyword>
<feature type="signal peptide" evidence="8">
    <location>
        <begin position="1"/>
        <end position="23"/>
    </location>
</feature>
<name>A0AAU9VV06_9CNID</name>
<dbReference type="SMART" id="SM00179">
    <property type="entry name" value="EGF_CA"/>
    <property type="match status" value="7"/>
</dbReference>
<evidence type="ECO:0000256" key="8">
    <source>
        <dbReference type="SAM" id="SignalP"/>
    </source>
</evidence>
<feature type="domain" description="EGF-like" evidence="9">
    <location>
        <begin position="925"/>
        <end position="962"/>
    </location>
</feature>
<accession>A0AAU9VV06</accession>
<dbReference type="FunFam" id="2.10.25.10:FF:000038">
    <property type="entry name" value="Fibrillin 2"/>
    <property type="match status" value="3"/>
</dbReference>
<comment type="caution">
    <text evidence="10">The sequence shown here is derived from an EMBL/GenBank/DDBJ whole genome shotgun (WGS) entry which is preliminary data.</text>
</comment>
<dbReference type="InterPro" id="IPR008979">
    <property type="entry name" value="Galactose-bd-like_sf"/>
</dbReference>
<evidence type="ECO:0000259" key="9">
    <source>
        <dbReference type="PROSITE" id="PS50026"/>
    </source>
</evidence>
<evidence type="ECO:0000313" key="11">
    <source>
        <dbReference type="Proteomes" id="UP001159428"/>
    </source>
</evidence>
<evidence type="ECO:0000256" key="7">
    <source>
        <dbReference type="PROSITE-ProRule" id="PRU00076"/>
    </source>
</evidence>
<organism evidence="10 11">
    <name type="scientific">Pocillopora meandrina</name>
    <dbReference type="NCBI Taxonomy" id="46732"/>
    <lineage>
        <taxon>Eukaryota</taxon>
        <taxon>Metazoa</taxon>
        <taxon>Cnidaria</taxon>
        <taxon>Anthozoa</taxon>
        <taxon>Hexacorallia</taxon>
        <taxon>Scleractinia</taxon>
        <taxon>Astrocoeniina</taxon>
        <taxon>Pocilloporidae</taxon>
        <taxon>Pocillopora</taxon>
    </lineage>
</organism>
<feature type="domain" description="EGF-like" evidence="9">
    <location>
        <begin position="967"/>
        <end position="1006"/>
    </location>
</feature>
<dbReference type="InterPro" id="IPR001881">
    <property type="entry name" value="EGF-like_Ca-bd_dom"/>
</dbReference>
<dbReference type="PANTHER" id="PTHR24039">
    <property type="entry name" value="FIBRILLIN-RELATED"/>
    <property type="match status" value="1"/>
</dbReference>
<keyword evidence="2" id="KW-0479">Metal-binding</keyword>
<dbReference type="SUPFAM" id="SSF57184">
    <property type="entry name" value="Growth factor receptor domain"/>
    <property type="match status" value="3"/>
</dbReference>
<dbReference type="InterPro" id="IPR000152">
    <property type="entry name" value="EGF-type_Asp/Asn_hydroxyl_site"/>
</dbReference>